<evidence type="ECO:0000313" key="2">
    <source>
        <dbReference type="Proteomes" id="UP001162992"/>
    </source>
</evidence>
<keyword evidence="2" id="KW-1185">Reference proteome</keyword>
<accession>A0ACC2C2K3</accession>
<name>A0ACC2C2K3_DIPCM</name>
<organism evidence="1 2">
    <name type="scientific">Diphasiastrum complanatum</name>
    <name type="common">Issler's clubmoss</name>
    <name type="synonym">Lycopodium complanatum</name>
    <dbReference type="NCBI Taxonomy" id="34168"/>
    <lineage>
        <taxon>Eukaryota</taxon>
        <taxon>Viridiplantae</taxon>
        <taxon>Streptophyta</taxon>
        <taxon>Embryophyta</taxon>
        <taxon>Tracheophyta</taxon>
        <taxon>Lycopodiopsida</taxon>
        <taxon>Lycopodiales</taxon>
        <taxon>Lycopodiaceae</taxon>
        <taxon>Lycopodioideae</taxon>
        <taxon>Diphasiastrum</taxon>
    </lineage>
</organism>
<reference evidence="2" key="1">
    <citation type="journal article" date="2024" name="Proc. Natl. Acad. Sci. U.S.A.">
        <title>Extraordinary preservation of gene collinearity over three hundred million years revealed in homosporous lycophytes.</title>
        <authorList>
            <person name="Li C."/>
            <person name="Wickell D."/>
            <person name="Kuo L.Y."/>
            <person name="Chen X."/>
            <person name="Nie B."/>
            <person name="Liao X."/>
            <person name="Peng D."/>
            <person name="Ji J."/>
            <person name="Jenkins J."/>
            <person name="Williams M."/>
            <person name="Shu S."/>
            <person name="Plott C."/>
            <person name="Barry K."/>
            <person name="Rajasekar S."/>
            <person name="Grimwood J."/>
            <person name="Han X."/>
            <person name="Sun S."/>
            <person name="Hou Z."/>
            <person name="He W."/>
            <person name="Dai G."/>
            <person name="Sun C."/>
            <person name="Schmutz J."/>
            <person name="Leebens-Mack J.H."/>
            <person name="Li F.W."/>
            <person name="Wang L."/>
        </authorList>
    </citation>
    <scope>NUCLEOTIDE SEQUENCE [LARGE SCALE GENOMIC DNA]</scope>
    <source>
        <strain evidence="2">cv. PW_Plant_1</strain>
    </source>
</reference>
<gene>
    <name evidence="1" type="ORF">O6H91_12G061000</name>
</gene>
<comment type="caution">
    <text evidence="1">The sequence shown here is derived from an EMBL/GenBank/DDBJ whole genome shotgun (WGS) entry which is preliminary data.</text>
</comment>
<evidence type="ECO:0000313" key="1">
    <source>
        <dbReference type="EMBL" id="KAJ7536232.1"/>
    </source>
</evidence>
<sequence length="206" mass="22470">METLLVAVIDGDICKVDVSSQCVETRSLGVIDGDVHKVGASSPSMERLSAAVIDDDVHEVDVSNQGAETLSVAVLMAFLIRKKLQHEKMSLRILASMKLTGNALLLQMAVLDGVVNKEEVKALKDEATNSMMENSDRKCISFGECSFVGDVHKVDVSIQGVETLSIALMDGVANQEEAMAQKNEAEDFIKDSVDRKSVCFWRIYLC</sequence>
<protein>
    <submittedName>
        <fullName evidence="1">Uncharacterized protein</fullName>
    </submittedName>
</protein>
<proteinExistence type="predicted"/>
<dbReference type="Proteomes" id="UP001162992">
    <property type="component" value="Chromosome 12"/>
</dbReference>
<dbReference type="EMBL" id="CM055103">
    <property type="protein sequence ID" value="KAJ7536232.1"/>
    <property type="molecule type" value="Genomic_DNA"/>
</dbReference>